<dbReference type="GO" id="GO:0042802">
    <property type="term" value="F:identical protein binding"/>
    <property type="evidence" value="ECO:0007669"/>
    <property type="project" value="TreeGrafter"/>
</dbReference>
<dbReference type="AlphaFoldDB" id="A0A0L6W0J6"/>
<keyword evidence="6 12" id="KW-0479">Metal-binding</keyword>
<dbReference type="PIRSF" id="PIRSF000532">
    <property type="entry name" value="ATP_PFK_prok"/>
    <property type="match status" value="1"/>
</dbReference>
<comment type="subcellular location">
    <subcellularLocation>
        <location evidence="2 12">Cytoplasm</location>
    </subcellularLocation>
</comment>
<dbReference type="PRINTS" id="PR00476">
    <property type="entry name" value="PHFRCTKINASE"/>
</dbReference>
<keyword evidence="8 12" id="KW-0418">Kinase</keyword>
<dbReference type="GO" id="GO:0048029">
    <property type="term" value="F:monosaccharide binding"/>
    <property type="evidence" value="ECO:0007669"/>
    <property type="project" value="TreeGrafter"/>
</dbReference>
<feature type="site" description="Important for substrate specificity; cannot use PPi as phosphoryl donor" evidence="12">
    <location>
        <position position="121"/>
    </location>
</feature>
<dbReference type="HAMAP" id="MF_01976">
    <property type="entry name" value="Phosphofructokinase_III"/>
    <property type="match status" value="1"/>
</dbReference>
<dbReference type="FunFam" id="3.40.50.460:FF:000002">
    <property type="entry name" value="ATP-dependent 6-phosphofructokinase"/>
    <property type="match status" value="1"/>
</dbReference>
<comment type="cofactor">
    <cofactor evidence="1 12">
        <name>Mg(2+)</name>
        <dbReference type="ChEBI" id="CHEBI:18420"/>
    </cofactor>
</comment>
<comment type="caution">
    <text evidence="12">Lacks conserved residue(s) required for the propagation of feature annotation.</text>
</comment>
<reference evidence="15" key="1">
    <citation type="submission" date="2015-07" db="EMBL/GenBank/DDBJ databases">
        <title>Complete Genome of Thermincola ferriacetica strain Z-0001T.</title>
        <authorList>
            <person name="Lusk B."/>
            <person name="Badalamenti J.P."/>
            <person name="Parameswaran P."/>
            <person name="Bond D.R."/>
            <person name="Torres C.I."/>
        </authorList>
    </citation>
    <scope>NUCLEOTIDE SEQUENCE [LARGE SCALE GENOMIC DNA]</scope>
    <source>
        <strain evidence="15">Z-0001</strain>
    </source>
</reference>
<keyword evidence="10 12" id="KW-0460">Magnesium</keyword>
<dbReference type="GO" id="GO:0005945">
    <property type="term" value="C:6-phosphofructokinase complex"/>
    <property type="evidence" value="ECO:0007669"/>
    <property type="project" value="TreeGrafter"/>
</dbReference>
<comment type="caution">
    <text evidence="14">The sequence shown here is derived from an EMBL/GenBank/DDBJ whole genome shotgun (WGS) entry which is preliminary data.</text>
</comment>
<feature type="active site" description="Proton acceptor" evidence="12">
    <location>
        <position position="144"/>
    </location>
</feature>
<dbReference type="InterPro" id="IPR012003">
    <property type="entry name" value="ATP_PFK_prok-type"/>
</dbReference>
<keyword evidence="7 12" id="KW-0547">Nucleotide-binding</keyword>
<feature type="binding site" evidence="12">
    <location>
        <position position="120"/>
    </location>
    <ligand>
        <name>Mg(2+)</name>
        <dbReference type="ChEBI" id="CHEBI:18420"/>
        <note>catalytic</note>
    </ligand>
</feature>
<dbReference type="PROSITE" id="PS00433">
    <property type="entry name" value="PHOSPHOFRUCTOKINASE"/>
    <property type="match status" value="1"/>
</dbReference>
<evidence type="ECO:0000256" key="9">
    <source>
        <dbReference type="ARBA" id="ARBA00022840"/>
    </source>
</evidence>
<proteinExistence type="inferred from homology"/>
<feature type="binding site" evidence="12">
    <location>
        <begin position="79"/>
        <end position="80"/>
    </location>
    <ligand>
        <name>ATP</name>
        <dbReference type="ChEBI" id="CHEBI:30616"/>
    </ligand>
</feature>
<dbReference type="InterPro" id="IPR035966">
    <property type="entry name" value="PKF_sf"/>
</dbReference>
<evidence type="ECO:0000256" key="7">
    <source>
        <dbReference type="ARBA" id="ARBA00022741"/>
    </source>
</evidence>
<dbReference type="PANTHER" id="PTHR13697">
    <property type="entry name" value="PHOSPHOFRUCTOKINASE"/>
    <property type="match status" value="1"/>
</dbReference>
<dbReference type="InterPro" id="IPR000023">
    <property type="entry name" value="Phosphofructokinase_dom"/>
</dbReference>
<evidence type="ECO:0000256" key="3">
    <source>
        <dbReference type="ARBA" id="ARBA00004679"/>
    </source>
</evidence>
<dbReference type="UniPathway" id="UPA00109">
    <property type="reaction ID" value="UER00182"/>
</dbReference>
<evidence type="ECO:0000256" key="2">
    <source>
        <dbReference type="ARBA" id="ARBA00004496"/>
    </source>
</evidence>
<dbReference type="GO" id="GO:0046872">
    <property type="term" value="F:metal ion binding"/>
    <property type="evidence" value="ECO:0007669"/>
    <property type="project" value="UniProtKB-KW"/>
</dbReference>
<keyword evidence="15" id="KW-1185">Reference proteome</keyword>
<feature type="binding site" evidence="12">
    <location>
        <position position="283"/>
    </location>
    <ligand>
        <name>substrate</name>
        <note>ligand shared between dimeric partners</note>
    </ligand>
</feature>
<feature type="domain" description="Phosphofructokinase" evidence="13">
    <location>
        <begin position="8"/>
        <end position="315"/>
    </location>
</feature>
<feature type="binding site" description="in other chain" evidence="12">
    <location>
        <begin position="186"/>
        <end position="188"/>
    </location>
    <ligand>
        <name>substrate</name>
        <note>ligand shared between dimeric partners</note>
    </ligand>
</feature>
<feature type="binding site" evidence="12">
    <location>
        <begin position="119"/>
        <end position="122"/>
    </location>
    <ligand>
        <name>ATP</name>
        <dbReference type="ChEBI" id="CHEBI:30616"/>
    </ligand>
</feature>
<dbReference type="InterPro" id="IPR012829">
    <property type="entry name" value="Phosphofructokinase_III"/>
</dbReference>
<dbReference type="PANTHER" id="PTHR13697:SF52">
    <property type="entry name" value="ATP-DEPENDENT 6-PHOSPHOFRUCTOKINASE 3"/>
    <property type="match status" value="1"/>
</dbReference>
<organism evidence="14 15">
    <name type="scientific">Thermincola ferriacetica</name>
    <dbReference type="NCBI Taxonomy" id="281456"/>
    <lineage>
        <taxon>Bacteria</taxon>
        <taxon>Bacillati</taxon>
        <taxon>Bacillota</taxon>
        <taxon>Clostridia</taxon>
        <taxon>Eubacteriales</taxon>
        <taxon>Thermincolaceae</taxon>
        <taxon>Thermincola</taxon>
    </lineage>
</organism>
<dbReference type="GO" id="GO:0016208">
    <property type="term" value="F:AMP binding"/>
    <property type="evidence" value="ECO:0007669"/>
    <property type="project" value="TreeGrafter"/>
</dbReference>
<name>A0A0L6W0J6_9FIRM</name>
<dbReference type="InterPro" id="IPR015912">
    <property type="entry name" value="Phosphofructokinase_CS"/>
</dbReference>
<feature type="binding site" description="in other chain" evidence="12">
    <location>
        <begin position="142"/>
        <end position="144"/>
    </location>
    <ligand>
        <name>substrate</name>
        <note>ligand shared between dimeric partners</note>
    </ligand>
</feature>
<comment type="catalytic activity">
    <reaction evidence="12">
        <text>beta-D-fructose 6-phosphate + ATP = beta-D-fructose 1,6-bisphosphate + ADP + H(+)</text>
        <dbReference type="Rhea" id="RHEA:16109"/>
        <dbReference type="ChEBI" id="CHEBI:15378"/>
        <dbReference type="ChEBI" id="CHEBI:30616"/>
        <dbReference type="ChEBI" id="CHEBI:32966"/>
        <dbReference type="ChEBI" id="CHEBI:57634"/>
        <dbReference type="ChEBI" id="CHEBI:456216"/>
        <dbReference type="EC" id="2.7.1.11"/>
    </reaction>
</comment>
<keyword evidence="5 12" id="KW-0808">Transferase</keyword>
<dbReference type="Proteomes" id="UP000037175">
    <property type="component" value="Unassembled WGS sequence"/>
</dbReference>
<evidence type="ECO:0000313" key="15">
    <source>
        <dbReference type="Proteomes" id="UP000037175"/>
    </source>
</evidence>
<evidence type="ECO:0000256" key="11">
    <source>
        <dbReference type="ARBA" id="ARBA00023152"/>
    </source>
</evidence>
<dbReference type="Gene3D" id="3.40.50.460">
    <property type="entry name" value="Phosphofructokinase domain"/>
    <property type="match status" value="1"/>
</dbReference>
<dbReference type="Gene3D" id="3.40.50.450">
    <property type="match status" value="1"/>
</dbReference>
<comment type="pathway">
    <text evidence="3 12">Carbohydrate degradation; glycolysis; D-glyceraldehyde 3-phosphate and glycerone phosphate from D-glucose: step 3/4.</text>
</comment>
<dbReference type="InterPro" id="IPR022953">
    <property type="entry name" value="ATP_PFK"/>
</dbReference>
<protein>
    <recommendedName>
        <fullName evidence="12">ATP-dependent 6-phosphofructokinase</fullName>
        <shortName evidence="12">ATP-PFK</shortName>
        <shortName evidence="12">Phosphofructokinase</shortName>
        <ecNumber evidence="12">2.7.1.11</ecNumber>
    </recommendedName>
    <alternativeName>
        <fullName evidence="12">Phosphohexokinase</fullName>
    </alternativeName>
</protein>
<dbReference type="EC" id="2.7.1.11" evidence="12"/>
<dbReference type="RefSeq" id="WP_052218844.1">
    <property type="nucleotide sequence ID" value="NZ_LGTE01000026.1"/>
</dbReference>
<dbReference type="PATRIC" id="fig|281456.6.peg.2986"/>
<feature type="binding site" evidence="12">
    <location>
        <position position="179"/>
    </location>
    <ligand>
        <name>substrate</name>
        <note>ligand shared between dimeric partners</note>
    </ligand>
</feature>
<gene>
    <name evidence="12" type="primary">pfkA</name>
    <name evidence="14" type="ORF">Tfer_2856</name>
</gene>
<keyword evidence="4 12" id="KW-0963">Cytoplasm</keyword>
<dbReference type="GO" id="GO:0030388">
    <property type="term" value="P:fructose 1,6-bisphosphate metabolic process"/>
    <property type="evidence" value="ECO:0007669"/>
    <property type="project" value="TreeGrafter"/>
</dbReference>
<evidence type="ECO:0000259" key="13">
    <source>
        <dbReference type="Pfam" id="PF00365"/>
    </source>
</evidence>
<evidence type="ECO:0000313" key="14">
    <source>
        <dbReference type="EMBL" id="KNZ68604.1"/>
    </source>
</evidence>
<accession>A0A0L6W0J6</accession>
<comment type="function">
    <text evidence="12">Catalyzes the phosphorylation of D-fructose 6-phosphate to fructose 1,6-bisphosphate by ATP, the first committing step of glycolysis.</text>
</comment>
<dbReference type="Pfam" id="PF00365">
    <property type="entry name" value="PFK"/>
    <property type="match status" value="1"/>
</dbReference>
<dbReference type="GO" id="GO:0047334">
    <property type="term" value="F:diphosphate-fructose-6-phosphate 1-phosphotransferase activity"/>
    <property type="evidence" value="ECO:0007669"/>
    <property type="project" value="InterPro"/>
</dbReference>
<dbReference type="GO" id="GO:0061621">
    <property type="term" value="P:canonical glycolysis"/>
    <property type="evidence" value="ECO:0007669"/>
    <property type="project" value="TreeGrafter"/>
</dbReference>
<dbReference type="NCBIfam" id="NF002872">
    <property type="entry name" value="PRK03202.1"/>
    <property type="match status" value="1"/>
</dbReference>
<dbReference type="GO" id="GO:0003872">
    <property type="term" value="F:6-phosphofructokinase activity"/>
    <property type="evidence" value="ECO:0007669"/>
    <property type="project" value="UniProtKB-UniRule"/>
</dbReference>
<comment type="similarity">
    <text evidence="12">Belongs to the phosphofructokinase type A (PFKA) family. Mixed-substrate PFK group III subfamily.</text>
</comment>
<feature type="binding site" description="in other chain" evidence="12">
    <location>
        <position position="239"/>
    </location>
    <ligand>
        <name>substrate</name>
        <note>ligand shared between dimeric partners</note>
    </ligand>
</feature>
<dbReference type="NCBIfam" id="TIGR02483">
    <property type="entry name" value="PFK_mixed"/>
    <property type="match status" value="1"/>
</dbReference>
<evidence type="ECO:0000256" key="10">
    <source>
        <dbReference type="ARBA" id="ARBA00022842"/>
    </source>
</evidence>
<dbReference type="EMBL" id="LGTE01000026">
    <property type="protein sequence ID" value="KNZ68604.1"/>
    <property type="molecule type" value="Genomic_DNA"/>
</dbReference>
<keyword evidence="9 12" id="KW-0067">ATP-binding</keyword>
<dbReference type="SUPFAM" id="SSF53784">
    <property type="entry name" value="Phosphofructokinase"/>
    <property type="match status" value="1"/>
</dbReference>
<sequence length="366" mass="39214">MSTAVIKRIGVLTGGGDCPGLNAVIRAVVKTAINQYGLEVYGIMDGFGGLIHNQYTKLDVKSVSGILPRGGTILGTTNRDNPFRYPVKKNGETVYVDKSDEIIANLKKLEIDALIIIGGDGSLSIGKEFWDKGFPVIGIPKTIDNDLSATDITFGFDTALHTATDAIDKLHTTAESHHRVMILEVMGRYAGWIALEAGIAGGADVILIPEIPFTIEAVCRKIRERKDNGKKFSIIVVAEGARKKGGEMVVAKVIPDSADPIRLGGIGNSIAEEIEKCSGMETRVTVLGHLQRGGSPTPFDRILSTRYGACAVKALMEGKFGHMVCLRNTRIETVPIADAVKQLRKVPPDGDKVFAAKSVGISFGDE</sequence>
<feature type="binding site" evidence="12">
    <location>
        <position position="16"/>
    </location>
    <ligand>
        <name>ATP</name>
        <dbReference type="ChEBI" id="CHEBI:30616"/>
    </ligand>
</feature>
<evidence type="ECO:0000256" key="6">
    <source>
        <dbReference type="ARBA" id="ARBA00022723"/>
    </source>
</evidence>
<keyword evidence="11 12" id="KW-0324">Glycolysis</keyword>
<dbReference type="GO" id="GO:0005524">
    <property type="term" value="F:ATP binding"/>
    <property type="evidence" value="ECO:0007669"/>
    <property type="project" value="UniProtKB-KW"/>
</dbReference>
<evidence type="ECO:0000256" key="5">
    <source>
        <dbReference type="ARBA" id="ARBA00022679"/>
    </source>
</evidence>
<evidence type="ECO:0000256" key="4">
    <source>
        <dbReference type="ARBA" id="ARBA00022490"/>
    </source>
</evidence>
<evidence type="ECO:0000256" key="1">
    <source>
        <dbReference type="ARBA" id="ARBA00001946"/>
    </source>
</evidence>
<dbReference type="GO" id="GO:0006002">
    <property type="term" value="P:fructose 6-phosphate metabolic process"/>
    <property type="evidence" value="ECO:0007669"/>
    <property type="project" value="InterPro"/>
</dbReference>
<evidence type="ECO:0000256" key="12">
    <source>
        <dbReference type="HAMAP-Rule" id="MF_01976"/>
    </source>
</evidence>
<feature type="binding site" description="in other chain" evidence="12">
    <location>
        <begin position="289"/>
        <end position="292"/>
    </location>
    <ligand>
        <name>substrate</name>
        <note>ligand shared between dimeric partners</note>
    </ligand>
</feature>
<dbReference type="GO" id="GO:0070095">
    <property type="term" value="F:fructose-6-phosphate binding"/>
    <property type="evidence" value="ECO:0007669"/>
    <property type="project" value="TreeGrafter"/>
</dbReference>
<comment type="subunit">
    <text evidence="12">Homodimer or homotetramer.</text>
</comment>
<evidence type="ECO:0000256" key="8">
    <source>
        <dbReference type="ARBA" id="ARBA00022777"/>
    </source>
</evidence>